<name>A0A6I4UH90_9SPHN</name>
<evidence type="ECO:0000313" key="6">
    <source>
        <dbReference type="EMBL" id="MXP36639.1"/>
    </source>
</evidence>
<evidence type="ECO:0000313" key="7">
    <source>
        <dbReference type="Proteomes" id="UP000439914"/>
    </source>
</evidence>
<feature type="signal peptide" evidence="3">
    <location>
        <begin position="1"/>
        <end position="24"/>
    </location>
</feature>
<comment type="caution">
    <text evidence="6">The sequence shown here is derived from an EMBL/GenBank/DDBJ whole genome shotgun (WGS) entry which is preliminary data.</text>
</comment>
<evidence type="ECO:0000256" key="2">
    <source>
        <dbReference type="ARBA" id="ARBA00022801"/>
    </source>
</evidence>
<dbReference type="InterPro" id="IPR051601">
    <property type="entry name" value="Serine_prot/Carboxylest_S33"/>
</dbReference>
<dbReference type="EMBL" id="JAUSWK010000003">
    <property type="protein sequence ID" value="MDQ0567019.1"/>
    <property type="molecule type" value="Genomic_DNA"/>
</dbReference>
<dbReference type="InterPro" id="IPR029058">
    <property type="entry name" value="AB_hydrolase_fold"/>
</dbReference>
<dbReference type="EMBL" id="WTYG01000004">
    <property type="protein sequence ID" value="MXP36639.1"/>
    <property type="molecule type" value="Genomic_DNA"/>
</dbReference>
<accession>A0A6I4UH90</accession>
<reference evidence="5 8" key="2">
    <citation type="submission" date="2023-07" db="EMBL/GenBank/DDBJ databases">
        <title>Genomic Encyclopedia of Type Strains, Phase IV (KMG-IV): sequencing the most valuable type-strain genomes for metagenomic binning, comparative biology and taxonomic classification.</title>
        <authorList>
            <person name="Goeker M."/>
        </authorList>
    </citation>
    <scope>NUCLEOTIDE SEQUENCE [LARGE SCALE GENOMIC DNA]</scope>
    <source>
        <strain evidence="5 8">DSM 14432</strain>
    </source>
</reference>
<keyword evidence="8" id="KW-1185">Reference proteome</keyword>
<reference evidence="6 7" key="1">
    <citation type="submission" date="2019-12" db="EMBL/GenBank/DDBJ databases">
        <title>Genomic-based taxomic classification of the family Erythrobacteraceae.</title>
        <authorList>
            <person name="Xu L."/>
        </authorList>
    </citation>
    <scope>NUCLEOTIDE SEQUENCE [LARGE SCALE GENOMIC DNA]</scope>
    <source>
        <strain evidence="6 7">CGMCC 1.8703</strain>
    </source>
</reference>
<feature type="chain" id="PRO_5026288183" evidence="3">
    <location>
        <begin position="25"/>
        <end position="461"/>
    </location>
</feature>
<feature type="domain" description="AB hydrolase-1" evidence="4">
    <location>
        <begin position="86"/>
        <end position="266"/>
    </location>
</feature>
<comment type="similarity">
    <text evidence="1">Belongs to the peptidase S33 family.</text>
</comment>
<dbReference type="Gene3D" id="3.40.50.1820">
    <property type="entry name" value="alpha/beta hydrolase"/>
    <property type="match status" value="1"/>
</dbReference>
<dbReference type="Proteomes" id="UP001238601">
    <property type="component" value="Unassembled WGS sequence"/>
</dbReference>
<evidence type="ECO:0000256" key="3">
    <source>
        <dbReference type="SAM" id="SignalP"/>
    </source>
</evidence>
<organism evidence="6 7">
    <name type="scientific">Qipengyuania citrea</name>
    <dbReference type="NCBI Taxonomy" id="225971"/>
    <lineage>
        <taxon>Bacteria</taxon>
        <taxon>Pseudomonadati</taxon>
        <taxon>Pseudomonadota</taxon>
        <taxon>Alphaproteobacteria</taxon>
        <taxon>Sphingomonadales</taxon>
        <taxon>Erythrobacteraceae</taxon>
        <taxon>Qipengyuania</taxon>
    </lineage>
</organism>
<dbReference type="Pfam" id="PF00561">
    <property type="entry name" value="Abhydrolase_1"/>
    <property type="match status" value="1"/>
</dbReference>
<evidence type="ECO:0000256" key="1">
    <source>
        <dbReference type="ARBA" id="ARBA00010088"/>
    </source>
</evidence>
<sequence length="461" mass="48975">MSPIISLLAAGAVLSLAAAAPAAAGEPAERPGFTPCADAGALPALGDTQCAQLAVPLDHGAPETGTIDLFVRKFPARGAATGELWLIAGGPGESGASFYPYIDRLRAAAPGFDLIVPDHRGTGLSTRLCPSEESADSAGGMALEGAEWGSCIGALHADPQRTLAFTIGNAARDVSLLMDRHGGDMRRHLYGVSYGTQLILRTLAVAPPERLDGVILDSLVPADDDLRHDLSRRSQVTDAVGRQVLRDCDERPDCSRYFDQPLDEALAALLADPELSEPLGPKPKYLLAALIDFPRTRAMLPFIIAGLHRGDTAWLEHAQAELGRVQQTFAAFPQFGSSIPLVSLISRSENNRRAELTEEMIESEEAGLLFASPLPRHLLPGGFPTYEAPADLGRLPERIPPTLVLHAKRDPKTAFAGAAALAERLDAAGDIELAASDTAAHYVLMTDPDFAIAQLRDFIAR</sequence>
<dbReference type="RefSeq" id="WP_160767432.1">
    <property type="nucleotide sequence ID" value="NZ_JAUSWK010000003.1"/>
</dbReference>
<dbReference type="AlphaFoldDB" id="A0A6I4UH90"/>
<dbReference type="GO" id="GO:0016787">
    <property type="term" value="F:hydrolase activity"/>
    <property type="evidence" value="ECO:0007669"/>
    <property type="project" value="UniProtKB-KW"/>
</dbReference>
<keyword evidence="3" id="KW-0732">Signal</keyword>
<proteinExistence type="inferred from homology"/>
<evidence type="ECO:0000313" key="5">
    <source>
        <dbReference type="EMBL" id="MDQ0567019.1"/>
    </source>
</evidence>
<keyword evidence="2 6" id="KW-0378">Hydrolase</keyword>
<protein>
    <submittedName>
        <fullName evidence="6">Alpha/beta fold hydrolase</fullName>
    </submittedName>
    <submittedName>
        <fullName evidence="5">Pimeloyl-ACP methyl ester carboxylesterase</fullName>
    </submittedName>
</protein>
<dbReference type="GeneID" id="93687388"/>
<dbReference type="PANTHER" id="PTHR43248">
    <property type="entry name" value="2-SUCCINYL-6-HYDROXY-2,4-CYCLOHEXADIENE-1-CARBOXYLATE SYNTHASE"/>
    <property type="match status" value="1"/>
</dbReference>
<dbReference type="InterPro" id="IPR000073">
    <property type="entry name" value="AB_hydrolase_1"/>
</dbReference>
<dbReference type="Proteomes" id="UP000439914">
    <property type="component" value="Unassembled WGS sequence"/>
</dbReference>
<gene>
    <name evidence="6" type="ORF">GRI55_12815</name>
    <name evidence="5" type="ORF">QOZ97_002566</name>
</gene>
<evidence type="ECO:0000313" key="8">
    <source>
        <dbReference type="Proteomes" id="UP001238601"/>
    </source>
</evidence>
<evidence type="ECO:0000259" key="4">
    <source>
        <dbReference type="Pfam" id="PF00561"/>
    </source>
</evidence>
<dbReference type="SUPFAM" id="SSF53474">
    <property type="entry name" value="alpha/beta-Hydrolases"/>
    <property type="match status" value="1"/>
</dbReference>